<dbReference type="CDD" id="cd02440">
    <property type="entry name" value="AdoMet_MTases"/>
    <property type="match status" value="1"/>
</dbReference>
<name>A0A1I6E1I4_9PSEU</name>
<dbReference type="InterPro" id="IPR029063">
    <property type="entry name" value="SAM-dependent_MTases_sf"/>
</dbReference>
<dbReference type="Pfam" id="PF04672">
    <property type="entry name" value="Methyltransf_19"/>
    <property type="match status" value="1"/>
</dbReference>
<dbReference type="SUPFAM" id="SSF53335">
    <property type="entry name" value="S-adenosyl-L-methionine-dependent methyltransferases"/>
    <property type="match status" value="1"/>
</dbReference>
<keyword evidence="1" id="KW-0808">Transferase</keyword>
<dbReference type="AlphaFoldDB" id="A0A1I6E1I4"/>
<evidence type="ECO:0000313" key="2">
    <source>
        <dbReference type="Proteomes" id="UP000198583"/>
    </source>
</evidence>
<keyword evidence="2" id="KW-1185">Reference proteome</keyword>
<dbReference type="EMBL" id="FOYL01000003">
    <property type="protein sequence ID" value="SFR11593.1"/>
    <property type="molecule type" value="Genomic_DNA"/>
</dbReference>
<dbReference type="RefSeq" id="WP_093592484.1">
    <property type="nucleotide sequence ID" value="NZ_FOYL01000003.1"/>
</dbReference>
<gene>
    <name evidence="1" type="ORF">SAMN04488564_103609</name>
</gene>
<dbReference type="InterPro" id="IPR006764">
    <property type="entry name" value="SAM_dep_MeTrfase_SAV2177_type"/>
</dbReference>
<dbReference type="GO" id="GO:0032259">
    <property type="term" value="P:methylation"/>
    <property type="evidence" value="ECO:0007669"/>
    <property type="project" value="UniProtKB-KW"/>
</dbReference>
<keyword evidence="1" id="KW-0489">Methyltransferase</keyword>
<dbReference type="GO" id="GO:0008168">
    <property type="term" value="F:methyltransferase activity"/>
    <property type="evidence" value="ECO:0007669"/>
    <property type="project" value="UniProtKB-KW"/>
</dbReference>
<evidence type="ECO:0000313" key="1">
    <source>
        <dbReference type="EMBL" id="SFR11593.1"/>
    </source>
</evidence>
<dbReference type="Gene3D" id="3.40.50.150">
    <property type="entry name" value="Vaccinia Virus protein VP39"/>
    <property type="match status" value="1"/>
</dbReference>
<dbReference type="PIRSF" id="PIRSF017393">
    <property type="entry name" value="MTase_SAV2177"/>
    <property type="match status" value="1"/>
</dbReference>
<proteinExistence type="predicted"/>
<reference evidence="2" key="1">
    <citation type="submission" date="2016-10" db="EMBL/GenBank/DDBJ databases">
        <authorList>
            <person name="Varghese N."/>
            <person name="Submissions S."/>
        </authorList>
    </citation>
    <scope>NUCLEOTIDE SEQUENCE [LARGE SCALE GENOMIC DNA]</scope>
    <source>
        <strain evidence="2">DSM 44232</strain>
    </source>
</reference>
<dbReference type="STRING" id="84724.SAMN04488564_103609"/>
<dbReference type="Proteomes" id="UP000198583">
    <property type="component" value="Unassembled WGS sequence"/>
</dbReference>
<protein>
    <submittedName>
        <fullName evidence="1">S-adenosyl methyltransferase</fullName>
    </submittedName>
</protein>
<accession>A0A1I6E1I4</accession>
<sequence length="269" mass="29067">MAEPFSWVPAGINTDVPSAARVYDFLLGGGHNFASDRVVGDKVLQILRDGRAIAASNRSFMRRAVLLMMEQGITQFLDLGSGIPTVGNVHEIVQQANPDARVVYVDYDEVAVSHSQLILEGNDNAGVVQADMCRPDDVLSDPVVKDLIDFSRPVGLLMVAVLHFVSDEKGPAEVVARYRDAMPSGSLIALSHLTADFKPEEMGAVVEAMKHSRDPMYFRSHDQFEPMFAGMEILQPGVVSAPQWHPELGPAGEGGPADVYVGIGRMAAP</sequence>
<dbReference type="OrthoDB" id="3516042at2"/>
<organism evidence="1 2">
    <name type="scientific">Lentzea waywayandensis</name>
    <dbReference type="NCBI Taxonomy" id="84724"/>
    <lineage>
        <taxon>Bacteria</taxon>
        <taxon>Bacillati</taxon>
        <taxon>Actinomycetota</taxon>
        <taxon>Actinomycetes</taxon>
        <taxon>Pseudonocardiales</taxon>
        <taxon>Pseudonocardiaceae</taxon>
        <taxon>Lentzea</taxon>
    </lineage>
</organism>